<keyword evidence="3" id="KW-0804">Transcription</keyword>
<name>A0A6J8DZC6_MYTCO</name>
<dbReference type="InterPro" id="IPR011598">
    <property type="entry name" value="bHLH_dom"/>
</dbReference>
<evidence type="ECO:0000256" key="4">
    <source>
        <dbReference type="ARBA" id="ARBA00023242"/>
    </source>
</evidence>
<dbReference type="InterPro" id="IPR051732">
    <property type="entry name" value="USF"/>
</dbReference>
<evidence type="ECO:0000256" key="3">
    <source>
        <dbReference type="ARBA" id="ARBA00023163"/>
    </source>
</evidence>
<evidence type="ECO:0000313" key="8">
    <source>
        <dbReference type="EMBL" id="CAC5413108.1"/>
    </source>
</evidence>
<evidence type="ECO:0000313" key="9">
    <source>
        <dbReference type="Proteomes" id="UP000507470"/>
    </source>
</evidence>
<dbReference type="GO" id="GO:0000981">
    <property type="term" value="F:DNA-binding transcription factor activity, RNA polymerase II-specific"/>
    <property type="evidence" value="ECO:0007669"/>
    <property type="project" value="TreeGrafter"/>
</dbReference>
<keyword evidence="2" id="KW-0805">Transcription regulation</keyword>
<gene>
    <name evidence="8" type="ORF">MCOR_46045</name>
</gene>
<keyword evidence="5" id="KW-0175">Coiled coil</keyword>
<proteinExistence type="predicted"/>
<feature type="region of interest" description="Disordered" evidence="6">
    <location>
        <begin position="189"/>
        <end position="212"/>
    </location>
</feature>
<feature type="region of interest" description="Disordered" evidence="6">
    <location>
        <begin position="1"/>
        <end position="34"/>
    </location>
</feature>
<feature type="domain" description="BHLH" evidence="7">
    <location>
        <begin position="203"/>
        <end position="262"/>
    </location>
</feature>
<feature type="coiled-coil region" evidence="5">
    <location>
        <begin position="259"/>
        <end position="303"/>
    </location>
</feature>
<evidence type="ECO:0000256" key="5">
    <source>
        <dbReference type="SAM" id="Coils"/>
    </source>
</evidence>
<comment type="subcellular location">
    <subcellularLocation>
        <location evidence="1">Nucleus</location>
    </subcellularLocation>
</comment>
<accession>A0A6J8DZC6</accession>
<dbReference type="PANTHER" id="PTHR46117">
    <property type="entry name" value="FI24210P1"/>
    <property type="match status" value="1"/>
</dbReference>
<dbReference type="Pfam" id="PF00010">
    <property type="entry name" value="HLH"/>
    <property type="match status" value="1"/>
</dbReference>
<feature type="compositionally biased region" description="Basic and acidic residues" evidence="6">
    <location>
        <begin position="25"/>
        <end position="34"/>
    </location>
</feature>
<sequence>MDMLDQALEASEQKNNDSNNSDDVTLTHHDPGDHEEHATIANVQTVGGQALALDPNIQYQLRADTGQGQVTYRVVQVAGDGNETTAQVVASNAFPQVTQAVIQSPFSNGGSPTLEGQDTKFTYFPAVSGTGVEASQPEVISTAGMAGQVTTAGGWGQDGSLGQGQFYVMMSPQEVLQGQRNIAPRTGFATPKVEGARSGRDDRRRATHNEVERRRRDKINNWIVQLSKVVPDCSSDHTKQGQVTNKSKGGILSKACDYITELRTSNARMAENLKESERLQVDLELLRQQCEELKSENQILRTQLQQHGIIPDISGTGS</sequence>
<dbReference type="Gene3D" id="4.10.280.10">
    <property type="entry name" value="Helix-loop-helix DNA-binding domain"/>
    <property type="match status" value="1"/>
</dbReference>
<dbReference type="PROSITE" id="PS50888">
    <property type="entry name" value="BHLH"/>
    <property type="match status" value="1"/>
</dbReference>
<dbReference type="PANTHER" id="PTHR46117:SF3">
    <property type="entry name" value="FI24210P1"/>
    <property type="match status" value="1"/>
</dbReference>
<evidence type="ECO:0000256" key="6">
    <source>
        <dbReference type="SAM" id="MobiDB-lite"/>
    </source>
</evidence>
<dbReference type="EMBL" id="CACVKT020008127">
    <property type="protein sequence ID" value="CAC5413108.1"/>
    <property type="molecule type" value="Genomic_DNA"/>
</dbReference>
<evidence type="ECO:0000256" key="2">
    <source>
        <dbReference type="ARBA" id="ARBA00023015"/>
    </source>
</evidence>
<organism evidence="8 9">
    <name type="scientific">Mytilus coruscus</name>
    <name type="common">Sea mussel</name>
    <dbReference type="NCBI Taxonomy" id="42192"/>
    <lineage>
        <taxon>Eukaryota</taxon>
        <taxon>Metazoa</taxon>
        <taxon>Spiralia</taxon>
        <taxon>Lophotrochozoa</taxon>
        <taxon>Mollusca</taxon>
        <taxon>Bivalvia</taxon>
        <taxon>Autobranchia</taxon>
        <taxon>Pteriomorphia</taxon>
        <taxon>Mytilida</taxon>
        <taxon>Mytiloidea</taxon>
        <taxon>Mytilidae</taxon>
        <taxon>Mytilinae</taxon>
        <taxon>Mytilus</taxon>
    </lineage>
</organism>
<dbReference type="OrthoDB" id="690068at2759"/>
<evidence type="ECO:0000259" key="7">
    <source>
        <dbReference type="PROSITE" id="PS50888"/>
    </source>
</evidence>
<feature type="compositionally biased region" description="Basic and acidic residues" evidence="6">
    <location>
        <begin position="194"/>
        <end position="212"/>
    </location>
</feature>
<protein>
    <submittedName>
        <fullName evidence="8">USF</fullName>
    </submittedName>
</protein>
<evidence type="ECO:0000256" key="1">
    <source>
        <dbReference type="ARBA" id="ARBA00004123"/>
    </source>
</evidence>
<dbReference type="SMART" id="SM00353">
    <property type="entry name" value="HLH"/>
    <property type="match status" value="1"/>
</dbReference>
<dbReference type="InterPro" id="IPR036638">
    <property type="entry name" value="HLH_DNA-bd_sf"/>
</dbReference>
<keyword evidence="9" id="KW-1185">Reference proteome</keyword>
<reference evidence="8 9" key="1">
    <citation type="submission" date="2020-06" db="EMBL/GenBank/DDBJ databases">
        <authorList>
            <person name="Li R."/>
            <person name="Bekaert M."/>
        </authorList>
    </citation>
    <scope>NUCLEOTIDE SEQUENCE [LARGE SCALE GENOMIC DNA]</scope>
    <source>
        <strain evidence="9">wild</strain>
    </source>
</reference>
<keyword evidence="4" id="KW-0539">Nucleus</keyword>
<dbReference type="GO" id="GO:0046983">
    <property type="term" value="F:protein dimerization activity"/>
    <property type="evidence" value="ECO:0007669"/>
    <property type="project" value="InterPro"/>
</dbReference>
<dbReference type="GO" id="GO:0005634">
    <property type="term" value="C:nucleus"/>
    <property type="evidence" value="ECO:0007669"/>
    <property type="project" value="UniProtKB-SubCell"/>
</dbReference>
<dbReference type="SUPFAM" id="SSF47459">
    <property type="entry name" value="HLH, helix-loop-helix DNA-binding domain"/>
    <property type="match status" value="1"/>
</dbReference>
<dbReference type="AlphaFoldDB" id="A0A6J8DZC6"/>
<dbReference type="Proteomes" id="UP000507470">
    <property type="component" value="Unassembled WGS sequence"/>
</dbReference>
<dbReference type="GO" id="GO:0000978">
    <property type="term" value="F:RNA polymerase II cis-regulatory region sequence-specific DNA binding"/>
    <property type="evidence" value="ECO:0007669"/>
    <property type="project" value="TreeGrafter"/>
</dbReference>